<protein>
    <submittedName>
        <fullName evidence="3">Uncharacterized protein</fullName>
    </submittedName>
</protein>
<dbReference type="InterPro" id="IPR038729">
    <property type="entry name" value="Rad50/SbcC_AAA"/>
</dbReference>
<proteinExistence type="predicted"/>
<evidence type="ECO:0000259" key="2">
    <source>
        <dbReference type="Pfam" id="PF13476"/>
    </source>
</evidence>
<feature type="domain" description="Endonuclease GajA/Old nuclease/RecF-like AAA" evidence="1">
    <location>
        <begin position="237"/>
        <end position="358"/>
    </location>
</feature>
<accession>A0A066ZSV6</accession>
<evidence type="ECO:0000313" key="3">
    <source>
        <dbReference type="EMBL" id="KDN96572.1"/>
    </source>
</evidence>
<dbReference type="Proteomes" id="UP000027341">
    <property type="component" value="Unassembled WGS sequence"/>
</dbReference>
<dbReference type="SUPFAM" id="SSF52540">
    <property type="entry name" value="P-loop containing nucleoside triphosphate hydrolases"/>
    <property type="match status" value="1"/>
</dbReference>
<name>A0A066ZSV6_HYDMR</name>
<dbReference type="InterPro" id="IPR041685">
    <property type="entry name" value="AAA_GajA/Old/RecF-like"/>
</dbReference>
<dbReference type="InterPro" id="IPR027417">
    <property type="entry name" value="P-loop_NTPase"/>
</dbReference>
<dbReference type="GO" id="GO:0016887">
    <property type="term" value="F:ATP hydrolysis activity"/>
    <property type="evidence" value="ECO:0007669"/>
    <property type="project" value="InterPro"/>
</dbReference>
<dbReference type="EMBL" id="JMIU01000001">
    <property type="protein sequence ID" value="KDN96572.1"/>
    <property type="molecule type" value="Genomic_DNA"/>
</dbReference>
<dbReference type="RefSeq" id="WP_029912996.1">
    <property type="nucleotide sequence ID" value="NZ_AP020335.1"/>
</dbReference>
<sequence length="466" mass="52765">MHIDSISLENFRCFKSLSIDFHETLTVLVASNGGGKTTLLDAARISIWPYVKAFDLGSQAGKSATIQIDDVRQELKADKNMETVVPSKIIAKGTLLSESLEWVQYREKTKLGTNTKSDRSAKLITEIGKELEHLVRNEEGPTTVDLPVVVYLGTGRLWYQGRYTAKVVDKKLNKAVFSRFWGYRDCLTATSSYKQFEDWYAWVFRSYREVQIERMESGEEYSNFINEADYISLRNTIFVIQEAVNKITQKTTGWKDLQYSSRHQQKLVMVHDKYGSLPLDMLSDGIRNIVVLVSDIAFRCIKLNPHLGLDAATKSSGVVLIDEVDMFLHPQWQQRILGGLQEAFPNLQFIVTTHSPQVLSTIPKECIRVLGESENGSVAAEPNAYSYGEPSNDVLQAIMGVDPIPPVAEKEALERLTNLVDQGRYESDEARQLLNTLTMKLHPTHPQLQKIERSINRQNFLAKDKG</sequence>
<reference evidence="3 4" key="1">
    <citation type="submission" date="2014-04" db="EMBL/GenBank/DDBJ databases">
        <title>Draft genome sequence of Hydrogenovibrio marinus MH-110, a model organism for aerobic H2 metabolism.</title>
        <authorList>
            <person name="Cha H.J."/>
            <person name="Jo B.H."/>
            <person name="Hwang B.H."/>
        </authorList>
    </citation>
    <scope>NUCLEOTIDE SEQUENCE [LARGE SCALE GENOMIC DNA]</scope>
    <source>
        <strain evidence="3 4">MH-110</strain>
    </source>
</reference>
<dbReference type="GO" id="GO:0000731">
    <property type="term" value="P:DNA synthesis involved in DNA repair"/>
    <property type="evidence" value="ECO:0007669"/>
    <property type="project" value="TreeGrafter"/>
</dbReference>
<dbReference type="PANTHER" id="PTHR32182">
    <property type="entry name" value="DNA REPLICATION AND REPAIR PROTEIN RECF"/>
    <property type="match status" value="1"/>
</dbReference>
<evidence type="ECO:0000313" key="4">
    <source>
        <dbReference type="Proteomes" id="UP000027341"/>
    </source>
</evidence>
<feature type="domain" description="Rad50/SbcC-type AAA" evidence="2">
    <location>
        <begin position="5"/>
        <end position="195"/>
    </location>
</feature>
<evidence type="ECO:0000259" key="1">
    <source>
        <dbReference type="Pfam" id="PF13175"/>
    </source>
</evidence>
<dbReference type="Pfam" id="PF13175">
    <property type="entry name" value="AAA_15"/>
    <property type="match status" value="1"/>
</dbReference>
<organism evidence="3 4">
    <name type="scientific">Hydrogenovibrio marinus</name>
    <dbReference type="NCBI Taxonomy" id="28885"/>
    <lineage>
        <taxon>Bacteria</taxon>
        <taxon>Pseudomonadati</taxon>
        <taxon>Pseudomonadota</taxon>
        <taxon>Gammaproteobacteria</taxon>
        <taxon>Thiotrichales</taxon>
        <taxon>Piscirickettsiaceae</taxon>
        <taxon>Hydrogenovibrio</taxon>
    </lineage>
</organism>
<keyword evidence="4" id="KW-1185">Reference proteome</keyword>
<dbReference type="PANTHER" id="PTHR32182:SF23">
    <property type="entry name" value="ATP BINDING PROTEIN"/>
    <property type="match status" value="1"/>
</dbReference>
<dbReference type="STRING" id="28885.EI16_09970"/>
<dbReference type="Pfam" id="PF13476">
    <property type="entry name" value="AAA_23"/>
    <property type="match status" value="1"/>
</dbReference>
<gene>
    <name evidence="3" type="ORF">EI16_09970</name>
</gene>
<dbReference type="GO" id="GO:0006302">
    <property type="term" value="P:double-strand break repair"/>
    <property type="evidence" value="ECO:0007669"/>
    <property type="project" value="InterPro"/>
</dbReference>
<dbReference type="Gene3D" id="3.40.50.300">
    <property type="entry name" value="P-loop containing nucleotide triphosphate hydrolases"/>
    <property type="match status" value="2"/>
</dbReference>
<comment type="caution">
    <text evidence="3">The sequence shown here is derived from an EMBL/GenBank/DDBJ whole genome shotgun (WGS) entry which is preliminary data.</text>
</comment>
<dbReference type="AlphaFoldDB" id="A0A066ZSV6"/>